<dbReference type="InterPro" id="IPR028082">
    <property type="entry name" value="Peripla_BP_I"/>
</dbReference>
<dbReference type="OrthoDB" id="9775106at2"/>
<organism evidence="6 7">
    <name type="scientific">Companilactobacillus suantsaicola</name>
    <dbReference type="NCBI Taxonomy" id="2487723"/>
    <lineage>
        <taxon>Bacteria</taxon>
        <taxon>Bacillati</taxon>
        <taxon>Bacillota</taxon>
        <taxon>Bacilli</taxon>
        <taxon>Lactobacillales</taxon>
        <taxon>Lactobacillaceae</taxon>
        <taxon>Companilactobacillus</taxon>
    </lineage>
</organism>
<dbReference type="EMBL" id="RKLY01000020">
    <property type="protein sequence ID" value="TGD22661.1"/>
    <property type="molecule type" value="Genomic_DNA"/>
</dbReference>
<dbReference type="SUPFAM" id="SSF53822">
    <property type="entry name" value="Periplasmic binding protein-like I"/>
    <property type="match status" value="1"/>
</dbReference>
<keyword evidence="7" id="KW-1185">Reference proteome</keyword>
<dbReference type="GO" id="GO:0000976">
    <property type="term" value="F:transcription cis-regulatory region binding"/>
    <property type="evidence" value="ECO:0007669"/>
    <property type="project" value="TreeGrafter"/>
</dbReference>
<keyword evidence="1" id="KW-0678">Repressor</keyword>
<evidence type="ECO:0000313" key="7">
    <source>
        <dbReference type="Proteomes" id="UP000298021"/>
    </source>
</evidence>
<name>A0A4Z0JII2_9LACO</name>
<sequence>MIHLKANKTTIKDVALKAGISVTAVSLILNGKGERFSSETKRKVHQAQLELDYYPDYYARGLVGQRNNSIGVVIPNIKNPFFSSLALSIEQAAIPKGYFPQIFSVNGFKENIDYFIEQFASGTQKGLVLAAPGASKEIVDKLSIHNDIPMVLTDQADLNTDDDRVLIAEEKSGKEIAHYLLSLGHKRVAFVIPRKLTMNLVKRFTGYTEAFIEYGLEVSEDLIFRTDFGPEGGVKAAKEIIKTDATAIIAINDDVAMGVFKGLHSLGKSVPGDYSIVGFDDFNLNKYLIPSLTTMAQPIELIGQKIVELMIERIQYPNRPSKRIVLDTKLKIGDSTRQINEGGRVL</sequence>
<feature type="domain" description="HTH lacI-type" evidence="5">
    <location>
        <begin position="9"/>
        <end position="64"/>
    </location>
</feature>
<accession>A0A4Z0JII2</accession>
<comment type="caution">
    <text evidence="6">The sequence shown here is derived from an EMBL/GenBank/DDBJ whole genome shotgun (WGS) entry which is preliminary data.</text>
</comment>
<dbReference type="Pfam" id="PF13377">
    <property type="entry name" value="Peripla_BP_3"/>
    <property type="match status" value="1"/>
</dbReference>
<dbReference type="InterPro" id="IPR046335">
    <property type="entry name" value="LacI/GalR-like_sensor"/>
</dbReference>
<evidence type="ECO:0000256" key="1">
    <source>
        <dbReference type="ARBA" id="ARBA00022491"/>
    </source>
</evidence>
<evidence type="ECO:0000313" key="6">
    <source>
        <dbReference type="EMBL" id="TGD22661.1"/>
    </source>
</evidence>
<protein>
    <submittedName>
        <fullName evidence="6">LacI family transcriptional regulator</fullName>
    </submittedName>
</protein>
<keyword evidence="3" id="KW-0238">DNA-binding</keyword>
<dbReference type="GO" id="GO:0003700">
    <property type="term" value="F:DNA-binding transcription factor activity"/>
    <property type="evidence" value="ECO:0007669"/>
    <property type="project" value="TreeGrafter"/>
</dbReference>
<keyword evidence="2" id="KW-0805">Transcription regulation</keyword>
<keyword evidence="4" id="KW-0804">Transcription</keyword>
<dbReference type="PANTHER" id="PTHR30146:SF148">
    <property type="entry name" value="HTH-TYPE TRANSCRIPTIONAL REPRESSOR PURR-RELATED"/>
    <property type="match status" value="1"/>
</dbReference>
<gene>
    <name evidence="6" type="ORF">EGT49_08445</name>
</gene>
<dbReference type="InterPro" id="IPR000843">
    <property type="entry name" value="HTH_LacI"/>
</dbReference>
<reference evidence="6 7" key="1">
    <citation type="submission" date="2018-10" db="EMBL/GenBank/DDBJ databases">
        <title>Lactobacillus sp. R7 and Lactobacillus sp. R19 isolated from fermented mustard green product of Taiwan.</title>
        <authorList>
            <person name="Lin S.-T."/>
        </authorList>
    </citation>
    <scope>NUCLEOTIDE SEQUENCE [LARGE SCALE GENOMIC DNA]</scope>
    <source>
        <strain evidence="6 7">BCRC 81127</strain>
    </source>
</reference>
<dbReference type="CDD" id="cd01392">
    <property type="entry name" value="HTH_LacI"/>
    <property type="match status" value="1"/>
</dbReference>
<dbReference type="PANTHER" id="PTHR30146">
    <property type="entry name" value="LACI-RELATED TRANSCRIPTIONAL REPRESSOR"/>
    <property type="match status" value="1"/>
</dbReference>
<dbReference type="CDD" id="cd06267">
    <property type="entry name" value="PBP1_LacI_sugar_binding-like"/>
    <property type="match status" value="1"/>
</dbReference>
<dbReference type="SUPFAM" id="SSF47413">
    <property type="entry name" value="lambda repressor-like DNA-binding domains"/>
    <property type="match status" value="1"/>
</dbReference>
<evidence type="ECO:0000259" key="5">
    <source>
        <dbReference type="PROSITE" id="PS50932"/>
    </source>
</evidence>
<evidence type="ECO:0000256" key="4">
    <source>
        <dbReference type="ARBA" id="ARBA00023163"/>
    </source>
</evidence>
<proteinExistence type="predicted"/>
<dbReference type="SMART" id="SM00354">
    <property type="entry name" value="HTH_LACI"/>
    <property type="match status" value="1"/>
</dbReference>
<dbReference type="InterPro" id="IPR010982">
    <property type="entry name" value="Lambda_DNA-bd_dom_sf"/>
</dbReference>
<evidence type="ECO:0000256" key="3">
    <source>
        <dbReference type="ARBA" id="ARBA00023125"/>
    </source>
</evidence>
<dbReference type="PROSITE" id="PS50932">
    <property type="entry name" value="HTH_LACI_2"/>
    <property type="match status" value="1"/>
</dbReference>
<dbReference type="AlphaFoldDB" id="A0A4Z0JII2"/>
<dbReference type="Gene3D" id="3.40.50.2300">
    <property type="match status" value="2"/>
</dbReference>
<dbReference type="Pfam" id="PF00356">
    <property type="entry name" value="LacI"/>
    <property type="match status" value="1"/>
</dbReference>
<dbReference type="Proteomes" id="UP000298021">
    <property type="component" value="Unassembled WGS sequence"/>
</dbReference>
<dbReference type="Gene3D" id="1.10.260.40">
    <property type="entry name" value="lambda repressor-like DNA-binding domains"/>
    <property type="match status" value="1"/>
</dbReference>
<evidence type="ECO:0000256" key="2">
    <source>
        <dbReference type="ARBA" id="ARBA00023015"/>
    </source>
</evidence>